<dbReference type="EMBL" id="PDUG01000003">
    <property type="protein sequence ID" value="PIC41820.1"/>
    <property type="molecule type" value="Genomic_DNA"/>
</dbReference>
<feature type="coiled-coil region" evidence="4">
    <location>
        <begin position="394"/>
        <end position="424"/>
    </location>
</feature>
<organism evidence="7 8">
    <name type="scientific">Caenorhabditis nigoni</name>
    <dbReference type="NCBI Taxonomy" id="1611254"/>
    <lineage>
        <taxon>Eukaryota</taxon>
        <taxon>Metazoa</taxon>
        <taxon>Ecdysozoa</taxon>
        <taxon>Nematoda</taxon>
        <taxon>Chromadorea</taxon>
        <taxon>Rhabditida</taxon>
        <taxon>Rhabditina</taxon>
        <taxon>Rhabditomorpha</taxon>
        <taxon>Rhabditoidea</taxon>
        <taxon>Rhabditidae</taxon>
        <taxon>Peloderinae</taxon>
        <taxon>Caenorhabditis</taxon>
    </lineage>
</organism>
<feature type="compositionally biased region" description="Low complexity" evidence="5">
    <location>
        <begin position="758"/>
        <end position="772"/>
    </location>
</feature>
<feature type="coiled-coil region" evidence="4">
    <location>
        <begin position="580"/>
        <end position="721"/>
    </location>
</feature>
<dbReference type="Pfam" id="PF13639">
    <property type="entry name" value="zf-RING_2"/>
    <property type="match status" value="1"/>
</dbReference>
<name>A0A2G5UQN9_9PELO</name>
<gene>
    <name evidence="7" type="primary">Cnig_chr_III.g9108</name>
    <name evidence="7" type="ORF">B9Z55_009108</name>
</gene>
<keyword evidence="4" id="KW-0175">Coiled coil</keyword>
<feature type="region of interest" description="Disordered" evidence="5">
    <location>
        <begin position="752"/>
        <end position="775"/>
    </location>
</feature>
<protein>
    <recommendedName>
        <fullName evidence="6">RING-type domain-containing protein</fullName>
    </recommendedName>
</protein>
<dbReference type="OrthoDB" id="8062037at2759"/>
<dbReference type="STRING" id="1611254.A0A2G5UQN9"/>
<dbReference type="PROSITE" id="PS50089">
    <property type="entry name" value="ZF_RING_2"/>
    <property type="match status" value="1"/>
</dbReference>
<keyword evidence="2" id="KW-0862">Zinc</keyword>
<evidence type="ECO:0000256" key="4">
    <source>
        <dbReference type="SAM" id="Coils"/>
    </source>
</evidence>
<keyword evidence="8" id="KW-1185">Reference proteome</keyword>
<accession>A0A2G5UQN9</accession>
<evidence type="ECO:0000313" key="8">
    <source>
        <dbReference type="Proteomes" id="UP000230233"/>
    </source>
</evidence>
<dbReference type="InterPro" id="IPR001841">
    <property type="entry name" value="Znf_RING"/>
</dbReference>
<dbReference type="InterPro" id="IPR013083">
    <property type="entry name" value="Znf_RING/FYVE/PHD"/>
</dbReference>
<proteinExistence type="predicted"/>
<dbReference type="SUPFAM" id="SSF57850">
    <property type="entry name" value="RING/U-box"/>
    <property type="match status" value="1"/>
</dbReference>
<keyword evidence="1 3" id="KW-0863">Zinc-finger</keyword>
<dbReference type="Gene3D" id="3.30.40.10">
    <property type="entry name" value="Zinc/RING finger domain, C3HC4 (zinc finger)"/>
    <property type="match status" value="1"/>
</dbReference>
<dbReference type="Proteomes" id="UP000230233">
    <property type="component" value="Chromosome III"/>
</dbReference>
<keyword evidence="1 3" id="KW-0479">Metal-binding</keyword>
<evidence type="ECO:0000256" key="1">
    <source>
        <dbReference type="ARBA" id="ARBA00022771"/>
    </source>
</evidence>
<evidence type="ECO:0000256" key="3">
    <source>
        <dbReference type="PROSITE-ProRule" id="PRU00175"/>
    </source>
</evidence>
<evidence type="ECO:0000256" key="2">
    <source>
        <dbReference type="ARBA" id="ARBA00022833"/>
    </source>
</evidence>
<comment type="caution">
    <text evidence="7">The sequence shown here is derived from an EMBL/GenBank/DDBJ whole genome shotgun (WGS) entry which is preliminary data.</text>
</comment>
<evidence type="ECO:0000259" key="6">
    <source>
        <dbReference type="PROSITE" id="PS50089"/>
    </source>
</evidence>
<sequence>MTKKFKESRLLDYCKNDVIYKHSDDREGNWSMFFSDHTLLQFNFLSSNLKEQEKDGEEAKLFFVTVDDIERAEREFNMKEDNKLLLSLTHFVEKYPEKRIYLREVRSIRNSEFRRFFSGEVLEMISILLKRQNGRINNEKLIEKYQEKWKSGNCGMHTTIDLEELEIVLEEFDIDKSSITIVPDPKFQWQKSRVGENGIDSDFGIIGPNRYRVIDSSDAIFNTFLAAVCDVNWATGHCGSHENCGNISKESIIETINRILIIPESTLIIDLFIISHLKSLVCLHGKSDESEYDKFMHQTVTLESYVKTAKHYNLQVFLPDRLDIENSEDQSLEWILRVYLLTGWACQFFDGENLKLKRVVLHNLSYRIPERYKNRIQPFLQKMLDDDAELISSFERRQKLLKSAEKRNEKLRKRKEDAKKAEKKIDLFRDLDKIEMVPVSKEEIKEIAADAEERRHAMAEYFHSTMSARTEVEEDIARHRFLDTLGLSVPSDPETVQEENKLEVKATHSQKKGKVRKSIVDQNSGDLSITEEECKDVNQNIEPEIVPLPEPALTEPTNQQKIEKKESKCCSKCLRTSEMCNEAKKELKSTQNRLEKYEKKAKRTEDVEKELKALKLEMKRMKTFEKKAERLDDVEKKLKEKNQEVKTMGKKLKQIEEQWTEIERKNSEIESAILEMSRKVATFNEENCQLRTEIANFGAEKEALEEQIELERARVLSLESEILEQKIRDESLETEVRRQRILNEEQQKMIQSLTDRLASSSSTSSATPTSPSVPNKEACLIKSISDIQNSLNRLEIASKNDSANIKNLLNRSSISADIEDPHQFRITLQRLRNIKDRFQNKDQLKLARTMTDKLITMSNRSEIRELALYEYQQYEANFQNYTQLVDLNIEKMKETRDCSLYSPLPKPPAFSDRFMNEYWLECDKKKKELEMDISDSECLICFFEMNSDQKTLKCDHCNKITHLKCASKWLQIHRSCPHCRREQLDPEEFPALS</sequence>
<reference evidence="8" key="1">
    <citation type="submission" date="2017-10" db="EMBL/GenBank/DDBJ databases">
        <title>Rapid genome shrinkage in a self-fertile nematode reveals novel sperm competition proteins.</title>
        <authorList>
            <person name="Yin D."/>
            <person name="Schwarz E.M."/>
            <person name="Thomas C.G."/>
            <person name="Felde R.L."/>
            <person name="Korf I.F."/>
            <person name="Cutter A.D."/>
            <person name="Schartner C.M."/>
            <person name="Ralston E.J."/>
            <person name="Meyer B.J."/>
            <person name="Haag E.S."/>
        </authorList>
    </citation>
    <scope>NUCLEOTIDE SEQUENCE [LARGE SCALE GENOMIC DNA]</scope>
    <source>
        <strain evidence="8">JU1422</strain>
    </source>
</reference>
<evidence type="ECO:0000256" key="5">
    <source>
        <dbReference type="SAM" id="MobiDB-lite"/>
    </source>
</evidence>
<feature type="domain" description="RING-type" evidence="6">
    <location>
        <begin position="938"/>
        <end position="980"/>
    </location>
</feature>
<evidence type="ECO:0000313" key="7">
    <source>
        <dbReference type="EMBL" id="PIC41820.1"/>
    </source>
</evidence>
<dbReference type="AlphaFoldDB" id="A0A2G5UQN9"/>
<dbReference type="GO" id="GO:0008270">
    <property type="term" value="F:zinc ion binding"/>
    <property type="evidence" value="ECO:0007669"/>
    <property type="project" value="UniProtKB-KW"/>
</dbReference>